<name>A0A371IK78_9FIRM</name>
<evidence type="ECO:0000313" key="4">
    <source>
        <dbReference type="Proteomes" id="UP000319424"/>
    </source>
</evidence>
<dbReference type="Gene3D" id="3.40.1260.10">
    <property type="entry name" value="DsrEFH-like"/>
    <property type="match status" value="1"/>
</dbReference>
<evidence type="ECO:0000313" key="3">
    <source>
        <dbReference type="Proteomes" id="UP000093352"/>
    </source>
</evidence>
<keyword evidence="3" id="KW-1185">Reference proteome</keyword>
<dbReference type="EMBL" id="MBEW02000017">
    <property type="protein sequence ID" value="RDY20902.1"/>
    <property type="molecule type" value="Genomic_DNA"/>
</dbReference>
<comment type="caution">
    <text evidence="1">The sequence shown here is derived from an EMBL/GenBank/DDBJ whole genome shotgun (WGS) entry which is preliminary data.</text>
</comment>
<organism evidence="1 3">
    <name type="scientific">Criibacterium bergeronii</name>
    <dbReference type="NCBI Taxonomy" id="1871336"/>
    <lineage>
        <taxon>Bacteria</taxon>
        <taxon>Bacillati</taxon>
        <taxon>Bacillota</taxon>
        <taxon>Clostridia</taxon>
        <taxon>Peptostreptococcales</taxon>
        <taxon>Filifactoraceae</taxon>
        <taxon>Criibacterium</taxon>
    </lineage>
</organism>
<dbReference type="RefSeq" id="WP_068913239.1">
    <property type="nucleotide sequence ID" value="NZ_MBEW02000017.1"/>
</dbReference>
<dbReference type="STRING" id="1871336.BBG48_09930"/>
<reference evidence="1" key="2">
    <citation type="submission" date="2018-07" db="EMBL/GenBank/DDBJ databases">
        <authorList>
            <person name="Quirk P.G."/>
            <person name="Krulwich T.A."/>
        </authorList>
    </citation>
    <scope>NUCLEOTIDE SEQUENCE</scope>
    <source>
        <strain evidence="1">CCRI-22567</strain>
    </source>
</reference>
<dbReference type="InterPro" id="IPR027396">
    <property type="entry name" value="DsrEFH-like"/>
</dbReference>
<reference evidence="1 3" key="1">
    <citation type="journal article" date="2016" name="Genome Announc.">
        <title>Draft Genome Sequence of Criibacterium bergeronii gen. nov., sp. nov., Strain CCRI-22567T, Isolated from a Vaginal Sample from a Woman with Bacterial Vaginosis.</title>
        <authorList>
            <person name="Maheux A.F."/>
            <person name="Berube E."/>
            <person name="Boudreau D.K."/>
            <person name="Raymond F."/>
            <person name="Corbeil J."/>
            <person name="Roy P.H."/>
            <person name="Boissinot M."/>
            <person name="Omar R.F."/>
        </authorList>
    </citation>
    <scope>NUCLEOTIDE SEQUENCE [LARGE SCALE GENOMIC DNA]</scope>
    <source>
        <strain evidence="1 3">CCRI-22567</strain>
    </source>
</reference>
<dbReference type="EMBL" id="VJXW01000005">
    <property type="protein sequence ID" value="TRW26955.1"/>
    <property type="molecule type" value="Genomic_DNA"/>
</dbReference>
<dbReference type="Proteomes" id="UP000093352">
    <property type="component" value="Unassembled WGS sequence"/>
</dbReference>
<proteinExistence type="predicted"/>
<gene>
    <name evidence="1" type="ORF">BBG48_007505</name>
    <name evidence="2" type="ORF">FL857_04390</name>
</gene>
<sequence length="107" mass="11836">MNVIFHVVEAEKWTATLDNARDILSREPQANIEIIAMSKAAGLFGSYSGQSFEGLIGNPRVKFVIGTKGLIENNLTKELLPQGIEVEESAITRIARLQTQGYAYIRL</sequence>
<dbReference type="OrthoDB" id="6412948at2"/>
<dbReference type="Proteomes" id="UP000319424">
    <property type="component" value="Unassembled WGS sequence"/>
</dbReference>
<reference evidence="2 4" key="3">
    <citation type="submission" date="2019-07" db="EMBL/GenBank/DDBJ databases">
        <title>Criibacterium bergeronii gen. nov., sp. nov. isolated from human clinical samples.</title>
        <authorList>
            <person name="Maheux A.F."/>
            <person name="Boudreau D.K."/>
            <person name="Berube E."/>
            <person name="Brodeur S."/>
            <person name="Bernard K.A."/>
            <person name="Abed J.Y."/>
            <person name="Ducrey E."/>
            <person name="Guay E.F."/>
            <person name="Raymond F."/>
            <person name="Corbeil J."/>
            <person name="Domingo M.-C."/>
            <person name="Roy P.H."/>
            <person name="Boissinot M."/>
            <person name="Tocheva E.I."/>
            <person name="Omar R.F."/>
        </authorList>
    </citation>
    <scope>NUCLEOTIDE SEQUENCE [LARGE SCALE GENOMIC DNA]</scope>
    <source>
        <strain evidence="2 4">CCRI-24246</strain>
    </source>
</reference>
<accession>A0A371IK78</accession>
<evidence type="ECO:0000313" key="1">
    <source>
        <dbReference type="EMBL" id="RDY20902.1"/>
    </source>
</evidence>
<evidence type="ECO:0000313" key="2">
    <source>
        <dbReference type="EMBL" id="TRW26955.1"/>
    </source>
</evidence>
<dbReference type="SUPFAM" id="SSF75169">
    <property type="entry name" value="DsrEFH-like"/>
    <property type="match status" value="1"/>
</dbReference>
<protein>
    <submittedName>
        <fullName evidence="1">Uncharacterized protein</fullName>
    </submittedName>
</protein>
<dbReference type="AlphaFoldDB" id="A0A371IK78"/>